<dbReference type="InterPro" id="IPR001347">
    <property type="entry name" value="SIS_dom"/>
</dbReference>
<comment type="caution">
    <text evidence="6">The sequence shown here is derived from an EMBL/GenBank/DDBJ whole genome shotgun (WGS) entry which is preliminary data.</text>
</comment>
<dbReference type="InterPro" id="IPR046348">
    <property type="entry name" value="SIS_dom_sf"/>
</dbReference>
<evidence type="ECO:0000313" key="7">
    <source>
        <dbReference type="Proteomes" id="UP000005384"/>
    </source>
</evidence>
<dbReference type="PATRIC" id="fig|742737.3.peg.4243"/>
<keyword evidence="3" id="KW-0804">Transcription</keyword>
<keyword evidence="7" id="KW-1185">Reference proteome</keyword>
<evidence type="ECO:0000256" key="2">
    <source>
        <dbReference type="ARBA" id="ARBA00023125"/>
    </source>
</evidence>
<dbReference type="GO" id="GO:1901135">
    <property type="term" value="P:carbohydrate derivative metabolic process"/>
    <property type="evidence" value="ECO:0007669"/>
    <property type="project" value="InterPro"/>
</dbReference>
<evidence type="ECO:0000256" key="1">
    <source>
        <dbReference type="ARBA" id="ARBA00023015"/>
    </source>
</evidence>
<dbReference type="GO" id="GO:0003677">
    <property type="term" value="F:DNA binding"/>
    <property type="evidence" value="ECO:0007669"/>
    <property type="project" value="UniProtKB-KW"/>
</dbReference>
<dbReference type="HOGENOM" id="CLU_055769_0_1_9"/>
<evidence type="ECO:0000313" key="6">
    <source>
        <dbReference type="EMBL" id="EHI57771.1"/>
    </source>
</evidence>
<dbReference type="CDD" id="cd05013">
    <property type="entry name" value="SIS_RpiR"/>
    <property type="match status" value="1"/>
</dbReference>
<dbReference type="InterPro" id="IPR000281">
    <property type="entry name" value="HTH_RpiR"/>
</dbReference>
<name>G5IL83_9FIRM</name>
<dbReference type="GO" id="GO:0003700">
    <property type="term" value="F:DNA-binding transcription factor activity"/>
    <property type="evidence" value="ECO:0007669"/>
    <property type="project" value="InterPro"/>
</dbReference>
<dbReference type="Proteomes" id="UP000005384">
    <property type="component" value="Unassembled WGS sequence"/>
</dbReference>
<dbReference type="SUPFAM" id="SSF46689">
    <property type="entry name" value="Homeodomain-like"/>
    <property type="match status" value="1"/>
</dbReference>
<dbReference type="PANTHER" id="PTHR30514:SF1">
    <property type="entry name" value="HTH-TYPE TRANSCRIPTIONAL REGULATOR HEXR-RELATED"/>
    <property type="match status" value="1"/>
</dbReference>
<dbReference type="Gene3D" id="1.10.10.10">
    <property type="entry name" value="Winged helix-like DNA-binding domain superfamily/Winged helix DNA-binding domain"/>
    <property type="match status" value="1"/>
</dbReference>
<dbReference type="SUPFAM" id="SSF53697">
    <property type="entry name" value="SIS domain"/>
    <property type="match status" value="1"/>
</dbReference>
<dbReference type="Pfam" id="PF01418">
    <property type="entry name" value="HTH_6"/>
    <property type="match status" value="1"/>
</dbReference>
<dbReference type="EMBL" id="ADLN01000118">
    <property type="protein sequence ID" value="EHI57771.1"/>
    <property type="molecule type" value="Genomic_DNA"/>
</dbReference>
<feature type="domain" description="SIS" evidence="5">
    <location>
        <begin position="127"/>
        <end position="266"/>
    </location>
</feature>
<evidence type="ECO:0000259" key="5">
    <source>
        <dbReference type="PROSITE" id="PS51464"/>
    </source>
</evidence>
<evidence type="ECO:0008006" key="8">
    <source>
        <dbReference type="Google" id="ProtNLM"/>
    </source>
</evidence>
<dbReference type="GO" id="GO:0097367">
    <property type="term" value="F:carbohydrate derivative binding"/>
    <property type="evidence" value="ECO:0007669"/>
    <property type="project" value="InterPro"/>
</dbReference>
<evidence type="ECO:0000259" key="4">
    <source>
        <dbReference type="PROSITE" id="PS51071"/>
    </source>
</evidence>
<accession>G5IL83</accession>
<reference evidence="6 7" key="1">
    <citation type="submission" date="2011-08" db="EMBL/GenBank/DDBJ databases">
        <title>The Genome Sequence of Clostridium hathewayi WAL-18680.</title>
        <authorList>
            <consortium name="The Broad Institute Genome Sequencing Platform"/>
            <person name="Earl A."/>
            <person name="Ward D."/>
            <person name="Feldgarden M."/>
            <person name="Gevers D."/>
            <person name="Finegold S.M."/>
            <person name="Summanen P.H."/>
            <person name="Molitoris D.R."/>
            <person name="Song M."/>
            <person name="Daigneault M."/>
            <person name="Allen-Vercoe E."/>
            <person name="Young S.K."/>
            <person name="Zeng Q."/>
            <person name="Gargeya S."/>
            <person name="Fitzgerald M."/>
            <person name="Haas B."/>
            <person name="Abouelleil A."/>
            <person name="Alvarado L."/>
            <person name="Arachchi H.M."/>
            <person name="Berlin A."/>
            <person name="Brown A."/>
            <person name="Chapman S.B."/>
            <person name="Chen Z."/>
            <person name="Dunbar C."/>
            <person name="Freedman E."/>
            <person name="Gearin G."/>
            <person name="Gellesch M."/>
            <person name="Goldberg J."/>
            <person name="Griggs A."/>
            <person name="Gujja S."/>
            <person name="Heiman D."/>
            <person name="Howarth C."/>
            <person name="Larson L."/>
            <person name="Lui A."/>
            <person name="MacDonald P.J.P."/>
            <person name="Montmayeur A."/>
            <person name="Murphy C."/>
            <person name="Neiman D."/>
            <person name="Pearson M."/>
            <person name="Priest M."/>
            <person name="Roberts A."/>
            <person name="Saif S."/>
            <person name="Shea T."/>
            <person name="Shenoy N."/>
            <person name="Sisk P."/>
            <person name="Stolte C."/>
            <person name="Sykes S."/>
            <person name="Wortman J."/>
            <person name="Nusbaum C."/>
            <person name="Birren B."/>
        </authorList>
    </citation>
    <scope>NUCLEOTIDE SEQUENCE [LARGE SCALE GENOMIC DNA]</scope>
    <source>
        <strain evidence="6 7">WAL-18680</strain>
    </source>
</reference>
<sequence>MQGDFLVKIRAGYNQFTKAEKKVADFILQNPKDVLFMSITDLAEACKVGDTSVFRFCKTMELKGYQEFKMLLSLSLHDGDERGLDQYTSNISLDDSFQELAQKVLNTNVNALTETFAILDAEEFTKAIDMLHEAGRICFFGVGASILTAMKATNKFLRIEPKVYCVQDSHMQTMMAATMSEKDVAVIFSYSGATKDTIHIAEVAKRAGGQSDLRHPVRQITADGPCGRGAFECGQRGSPSGRFHVRRNLPAVSGGPDVHGILPAVF</sequence>
<dbReference type="InterPro" id="IPR035472">
    <property type="entry name" value="RpiR-like_SIS"/>
</dbReference>
<dbReference type="InterPro" id="IPR036388">
    <property type="entry name" value="WH-like_DNA-bd_sf"/>
</dbReference>
<evidence type="ECO:0000256" key="3">
    <source>
        <dbReference type="ARBA" id="ARBA00023163"/>
    </source>
</evidence>
<keyword evidence="2" id="KW-0238">DNA-binding</keyword>
<gene>
    <name evidence="6" type="ORF">HMPREF9473_04261</name>
</gene>
<dbReference type="PROSITE" id="PS51071">
    <property type="entry name" value="HTH_RPIR"/>
    <property type="match status" value="1"/>
</dbReference>
<dbReference type="AlphaFoldDB" id="G5IL83"/>
<dbReference type="Pfam" id="PF01380">
    <property type="entry name" value="SIS"/>
    <property type="match status" value="1"/>
</dbReference>
<dbReference type="InterPro" id="IPR047640">
    <property type="entry name" value="RpiR-like"/>
</dbReference>
<feature type="domain" description="HTH rpiR-type" evidence="4">
    <location>
        <begin position="3"/>
        <end position="79"/>
    </location>
</feature>
<organism evidence="6 7">
    <name type="scientific">Hungatella hathewayi WAL-18680</name>
    <dbReference type="NCBI Taxonomy" id="742737"/>
    <lineage>
        <taxon>Bacteria</taxon>
        <taxon>Bacillati</taxon>
        <taxon>Bacillota</taxon>
        <taxon>Clostridia</taxon>
        <taxon>Lachnospirales</taxon>
        <taxon>Lachnospiraceae</taxon>
        <taxon>Hungatella</taxon>
    </lineage>
</organism>
<protein>
    <recommendedName>
        <fullName evidence="8">HTH rpiR-type domain-containing protein</fullName>
    </recommendedName>
</protein>
<dbReference type="PANTHER" id="PTHR30514">
    <property type="entry name" value="GLUCOKINASE"/>
    <property type="match status" value="1"/>
</dbReference>
<dbReference type="InterPro" id="IPR009057">
    <property type="entry name" value="Homeodomain-like_sf"/>
</dbReference>
<dbReference type="PROSITE" id="PS51464">
    <property type="entry name" value="SIS"/>
    <property type="match status" value="1"/>
</dbReference>
<keyword evidence="1" id="KW-0805">Transcription regulation</keyword>
<proteinExistence type="predicted"/>
<dbReference type="Gene3D" id="3.40.50.10490">
    <property type="entry name" value="Glucose-6-phosphate isomerase like protein, domain 1"/>
    <property type="match status" value="1"/>
</dbReference>